<evidence type="ECO:0000259" key="1">
    <source>
        <dbReference type="Pfam" id="PF13276"/>
    </source>
</evidence>
<name>A0ABX7QBJ4_9FLAO</name>
<proteinExistence type="predicted"/>
<dbReference type="SUPFAM" id="SSF46689">
    <property type="entry name" value="Homeodomain-like"/>
    <property type="match status" value="1"/>
</dbReference>
<dbReference type="EMBL" id="CP071448">
    <property type="protein sequence ID" value="QSW88410.1"/>
    <property type="molecule type" value="Genomic_DNA"/>
</dbReference>
<evidence type="ECO:0000313" key="3">
    <source>
        <dbReference type="Proteomes" id="UP000663440"/>
    </source>
</evidence>
<feature type="domain" description="HTH-like" evidence="1">
    <location>
        <begin position="142"/>
        <end position="197"/>
    </location>
</feature>
<accession>A0ABX7QBJ4</accession>
<evidence type="ECO:0000313" key="2">
    <source>
        <dbReference type="EMBL" id="QSW88410.1"/>
    </source>
</evidence>
<dbReference type="InterPro" id="IPR009057">
    <property type="entry name" value="Homeodomain-like_sf"/>
</dbReference>
<dbReference type="InterPro" id="IPR025948">
    <property type="entry name" value="HTH-like_dom"/>
</dbReference>
<dbReference type="PANTHER" id="PTHR46889">
    <property type="entry name" value="TRANSPOSASE INSF FOR INSERTION SEQUENCE IS3B-RELATED"/>
    <property type="match status" value="1"/>
</dbReference>
<keyword evidence="3" id="KW-1185">Reference proteome</keyword>
<reference evidence="2 3" key="1">
    <citation type="submission" date="2021-03" db="EMBL/GenBank/DDBJ databases">
        <title>Flavobacterium kribbensis sp. nov, an endophytic bacteria, isolated from soybean.</title>
        <authorList>
            <person name="Lee J."/>
            <person name="Seo J."/>
        </authorList>
    </citation>
    <scope>NUCLEOTIDE SEQUENCE [LARGE SCALE GENOMIC DNA]</scope>
    <source>
        <strain evidence="2 3">BB8</strain>
    </source>
</reference>
<organism evidence="2 3">
    <name type="scientific">Flavobacterium endoglycinae</name>
    <dbReference type="NCBI Taxonomy" id="2816357"/>
    <lineage>
        <taxon>Bacteria</taxon>
        <taxon>Pseudomonadati</taxon>
        <taxon>Bacteroidota</taxon>
        <taxon>Flavobacteriia</taxon>
        <taxon>Flavobacteriales</taxon>
        <taxon>Flavobacteriaceae</taxon>
        <taxon>Flavobacterium</taxon>
    </lineage>
</organism>
<dbReference type="Proteomes" id="UP000663440">
    <property type="component" value="Chromosome"/>
</dbReference>
<gene>
    <name evidence="2" type="ORF">J0383_19405</name>
</gene>
<sequence>MTGKRKKYECVFKEKLVITSYERNCITTLENEFGLFSGALTRWRQHFEKSGSKNYSSDFYLNLRSTDLRIRRLRQKINKTDLKFEILKKAGPYLNKGRESLFQFIYSNEKSFSVKLMCSVLQAGTVTYSRWKNHILNDTQKRQILLEQEITSIFFASKQRYGSKRIAAEMQNLGYQITGSGVRKYMEKLGFSARVKK</sequence>
<dbReference type="Pfam" id="PF13276">
    <property type="entry name" value="HTH_21"/>
    <property type="match status" value="1"/>
</dbReference>
<dbReference type="InterPro" id="IPR050900">
    <property type="entry name" value="Transposase_IS3/IS150/IS904"/>
</dbReference>
<protein>
    <submittedName>
        <fullName evidence="2">Transposase</fullName>
    </submittedName>
</protein>
<dbReference type="RefSeq" id="WP_207295613.1">
    <property type="nucleotide sequence ID" value="NZ_CP071448.1"/>
</dbReference>